<keyword evidence="5 6" id="KW-0647">Proteasome</keyword>
<feature type="region of interest" description="Disordered" evidence="7">
    <location>
        <begin position="914"/>
        <end position="971"/>
    </location>
</feature>
<dbReference type="GO" id="GO:0042176">
    <property type="term" value="P:regulation of protein catabolic process"/>
    <property type="evidence" value="ECO:0007669"/>
    <property type="project" value="UniProtKB-UniRule"/>
</dbReference>
<evidence type="ECO:0000256" key="5">
    <source>
        <dbReference type="ARBA" id="ARBA00022942"/>
    </source>
</evidence>
<evidence type="ECO:0000256" key="7">
    <source>
        <dbReference type="SAM" id="MobiDB-lite"/>
    </source>
</evidence>
<reference evidence="10 11" key="1">
    <citation type="journal article" date="2011" name="J. Gen. Appl. Microbiol.">
        <title>Draft genome sequencing of the enigmatic basidiomycete Mixia osmundae.</title>
        <authorList>
            <person name="Nishida H."/>
            <person name="Nagatsuka Y."/>
            <person name="Sugiyama J."/>
        </authorList>
    </citation>
    <scope>NUCLEOTIDE SEQUENCE [LARGE SCALE GENOMIC DNA]</scope>
    <source>
        <strain evidence="11">CBS 9802 / IAM 14324 / JCM 22182 / KY 12970</strain>
    </source>
</reference>
<dbReference type="GO" id="GO:0008540">
    <property type="term" value="C:proteasome regulatory particle, base subcomplex"/>
    <property type="evidence" value="ECO:0007669"/>
    <property type="project" value="UniProtKB-UniRule"/>
</dbReference>
<dbReference type="GO" id="GO:0005634">
    <property type="term" value="C:nucleus"/>
    <property type="evidence" value="ECO:0007669"/>
    <property type="project" value="TreeGrafter"/>
</dbReference>
<dbReference type="PIRSF" id="PIRSF015947">
    <property type="entry name" value="26S_Psome_Rpn2"/>
    <property type="match status" value="1"/>
</dbReference>
<dbReference type="Pfam" id="PF21505">
    <property type="entry name" value="RPN2_N"/>
    <property type="match status" value="2"/>
</dbReference>
<feature type="compositionally biased region" description="Basic and acidic residues" evidence="7">
    <location>
        <begin position="947"/>
        <end position="967"/>
    </location>
</feature>
<evidence type="ECO:0000259" key="9">
    <source>
        <dbReference type="Pfam" id="PF21505"/>
    </source>
</evidence>
<name>G7E9J8_MIXOS</name>
<dbReference type="InterPro" id="IPR011989">
    <property type="entry name" value="ARM-like"/>
</dbReference>
<dbReference type="AlphaFoldDB" id="G7E9J8"/>
<keyword evidence="11" id="KW-1185">Reference proteome</keyword>
<dbReference type="InterPro" id="IPR040623">
    <property type="entry name" value="RPN2_C"/>
</dbReference>
<dbReference type="STRING" id="764103.G7E9J8"/>
<dbReference type="SUPFAM" id="SSF48371">
    <property type="entry name" value="ARM repeat"/>
    <property type="match status" value="1"/>
</dbReference>
<dbReference type="PANTHER" id="PTHR10943:SF2">
    <property type="entry name" value="26S PROTEASOME NON-ATPASE REGULATORY SUBUNIT 1"/>
    <property type="match status" value="1"/>
</dbReference>
<dbReference type="FunCoup" id="G7E9J8">
    <property type="interactions" value="730"/>
</dbReference>
<dbReference type="Pfam" id="PF18004">
    <property type="entry name" value="RPN2_C"/>
    <property type="match status" value="1"/>
</dbReference>
<feature type="domain" description="26S proteasome non-ATPase regulatory subunit 1/RPN2 N-terminal" evidence="9">
    <location>
        <begin position="21"/>
        <end position="138"/>
    </location>
</feature>
<evidence type="ECO:0000313" key="11">
    <source>
        <dbReference type="Proteomes" id="UP000009131"/>
    </source>
</evidence>
<feature type="domain" description="26S proteasome regulatory subunit RPN2 C-terminal" evidence="8">
    <location>
        <begin position="848"/>
        <end position="1002"/>
    </location>
</feature>
<keyword evidence="4" id="KW-0677">Repeat</keyword>
<accession>G7E9J8</accession>
<comment type="similarity">
    <text evidence="2 6">Belongs to the proteasome subunit S1 family.</text>
</comment>
<dbReference type="eggNOG" id="KOG2062">
    <property type="taxonomic scope" value="Eukaryota"/>
</dbReference>
<dbReference type="GO" id="GO:0043161">
    <property type="term" value="P:proteasome-mediated ubiquitin-dependent protein catabolic process"/>
    <property type="evidence" value="ECO:0007669"/>
    <property type="project" value="TreeGrafter"/>
</dbReference>
<organism evidence="10 11">
    <name type="scientific">Mixia osmundae (strain CBS 9802 / IAM 14324 / JCM 22182 / KY 12970)</name>
    <dbReference type="NCBI Taxonomy" id="764103"/>
    <lineage>
        <taxon>Eukaryota</taxon>
        <taxon>Fungi</taxon>
        <taxon>Dikarya</taxon>
        <taxon>Basidiomycota</taxon>
        <taxon>Pucciniomycotina</taxon>
        <taxon>Mixiomycetes</taxon>
        <taxon>Mixiales</taxon>
        <taxon>Mixiaceae</taxon>
        <taxon>Mixia</taxon>
    </lineage>
</organism>
<dbReference type="InParanoid" id="G7E9J8"/>
<evidence type="ECO:0000256" key="6">
    <source>
        <dbReference type="PIRNR" id="PIRNR015947"/>
    </source>
</evidence>
<evidence type="ECO:0000256" key="3">
    <source>
        <dbReference type="ARBA" id="ARBA00015684"/>
    </source>
</evidence>
<feature type="compositionally biased region" description="Basic and acidic residues" evidence="7">
    <location>
        <begin position="924"/>
        <end position="936"/>
    </location>
</feature>
<dbReference type="Proteomes" id="UP000009131">
    <property type="component" value="Unassembled WGS sequence"/>
</dbReference>
<sequence length="1109" mass="118380">MSPAPPFVASAGQSSQSTIDSAAGLIALLQETEEPELQIYAMQELDSVRVLDQVWPELVDHLSTLEVIYENASFPADSRALVASVLSKVYYHLGSYDDALDFALAAHPRFDPLVQTGEYVETLLARCIDAYIEERQVLSADPAIVAPPEAVKGKTNGATSLNGAFGANGLNGAAKTGQRFQQMERIVEGMLQNCIDHKDYKQAIGLSIETYRFDILERLLTHSGQPQLLSYVLQTIMTVSPSLATRYTVLRLLLKIFGQMEHPDYFALTHCFVHLNDPQLAAELIKKLLSAAAKEKKQPGEKALIAYQVAFDLAETATQDFLGKVRSALGLSTGLTSTQDLAGTAAAPAGDAMAVDSEAAAAASASATVALAGAAAKSDSLMTRIEAILTGEESISLYVEFVTRNNKADLLILRNTKDALEARNSLYHSAVTFSNAFAHAGTTSDQFLRDSLPWLAKASHWSKFSATAALGVIHQGNLSQGMAIVQPYLPSLDGTSTSEYSEGGSLFALGLVHANHGSEVTNFLKDHLKNANQTIQHGAALGLGAACMATGNEDVYDALKDVLYHDDAVAGEAAGYAMGLVMLDTASDKALDEMLQYAHETQHEKIVRGLAVGVSFLMYGKQDLADALIERLMADKDPILRYGGVHTIALAYAGTGNNKAIRKLLHYAVSDVNDDVRRSAVTALGFILFHNPSLVPKVVQLLSESYNPNVRYGATLALGISCAGTGLEEAVDLLEPMTKDPVDFVRQGACIALAMVLIQQNETLNPRVAAVRKIYAKMISDKHEDPMAKFGAALAQGLIDAGGRNMTISMQSRSGSSNMSAIVGMVLFTQFWYWFPMAHFASLSFTPTAIIAVNADLKVPQFELVSNARPSLFAYQPATKPPEKSEVERVATAVLSTTAKATARAKTKEIEKAAADDTMDTNADEAKKAGTTKEDEAMATDEAAAVDSKKAEETTKEKKKKEVEPSSERIQNMSRVLPAQLPYIAFADDSRFEPVRSLVPSGSISKSTHVSAKSAHKKSALPAASAAAAVLAEVALLGGALGGGIIVVSDKRPNEPCEFIDMTAGAPTTAVTEPAAVPAAPTNGAEAAQLNAPIAPMPEPFEYEFDDAQ</sequence>
<feature type="domain" description="26S proteasome non-ATPase regulatory subunit 1/RPN2 N-terminal" evidence="9">
    <location>
        <begin position="181"/>
        <end position="406"/>
    </location>
</feature>
<proteinExistence type="inferred from homology"/>
<evidence type="ECO:0000256" key="4">
    <source>
        <dbReference type="ARBA" id="ARBA00022737"/>
    </source>
</evidence>
<dbReference type="InterPro" id="IPR002015">
    <property type="entry name" value="Proteasome/cyclosome_rpt"/>
</dbReference>
<dbReference type="PANTHER" id="PTHR10943">
    <property type="entry name" value="26S PROTEASOME NON-ATPASE REGULATORY SUBUNIT"/>
    <property type="match status" value="1"/>
</dbReference>
<reference evidence="10 11" key="2">
    <citation type="journal article" date="2012" name="Open Biol.">
        <title>Characteristics of nucleosomes and linker DNA regions on the genome of the basidiomycete Mixia osmundae revealed by mono- and dinucleosome mapping.</title>
        <authorList>
            <person name="Nishida H."/>
            <person name="Kondo S."/>
            <person name="Matsumoto T."/>
            <person name="Suzuki Y."/>
            <person name="Yoshikawa H."/>
            <person name="Taylor T.D."/>
            <person name="Sugiyama J."/>
        </authorList>
    </citation>
    <scope>NUCLEOTIDE SEQUENCE [LARGE SCALE GENOMIC DNA]</scope>
    <source>
        <strain evidence="11">CBS 9802 / IAM 14324 / JCM 22182 / KY 12970</strain>
    </source>
</reference>
<evidence type="ECO:0000256" key="1">
    <source>
        <dbReference type="ARBA" id="ARBA00002187"/>
    </source>
</evidence>
<protein>
    <recommendedName>
        <fullName evidence="3 6">26S proteasome regulatory subunit RPN2</fullName>
    </recommendedName>
</protein>
<dbReference type="Pfam" id="PF13646">
    <property type="entry name" value="HEAT_2"/>
    <property type="match status" value="1"/>
</dbReference>
<dbReference type="RefSeq" id="XP_014568559.1">
    <property type="nucleotide sequence ID" value="XM_014713073.1"/>
</dbReference>
<dbReference type="FunFam" id="1.25.10.10:FF:000017">
    <property type="entry name" value="26S proteasome non-ATPase regulatory subunit 1"/>
    <property type="match status" value="1"/>
</dbReference>
<dbReference type="InterPro" id="IPR016642">
    <property type="entry name" value="26S_Psome_Rpn2"/>
</dbReference>
<dbReference type="InterPro" id="IPR016024">
    <property type="entry name" value="ARM-type_fold"/>
</dbReference>
<gene>
    <name evidence="10" type="primary">Mo06012</name>
    <name evidence="10" type="ORF">E5Q_06012</name>
</gene>
<dbReference type="HOGENOM" id="CLU_002323_0_0_1"/>
<evidence type="ECO:0000313" key="10">
    <source>
        <dbReference type="EMBL" id="GAA99317.1"/>
    </source>
</evidence>
<dbReference type="Gene3D" id="1.25.10.10">
    <property type="entry name" value="Leucine-rich Repeat Variant"/>
    <property type="match status" value="1"/>
</dbReference>
<evidence type="ECO:0000256" key="2">
    <source>
        <dbReference type="ARBA" id="ARBA00006308"/>
    </source>
</evidence>
<dbReference type="OMA" id="IMFGRQE"/>
<dbReference type="GO" id="GO:0030234">
    <property type="term" value="F:enzyme regulator activity"/>
    <property type="evidence" value="ECO:0007669"/>
    <property type="project" value="UniProtKB-UniRule"/>
</dbReference>
<comment type="function">
    <text evidence="1 6">Acts as a regulatory subunit of the 26S proteasome which is involved in the ATP-dependent degradation of ubiquitinated proteins.</text>
</comment>
<dbReference type="EMBL" id="BABT02000220">
    <property type="protein sequence ID" value="GAA99317.1"/>
    <property type="molecule type" value="Genomic_DNA"/>
</dbReference>
<comment type="caution">
    <text evidence="10">The sequence shown here is derived from an EMBL/GenBank/DDBJ whole genome shotgun (WGS) entry which is preliminary data.</text>
</comment>
<dbReference type="InterPro" id="IPR048570">
    <property type="entry name" value="PSMD1_RPN2_N"/>
</dbReference>
<dbReference type="OrthoDB" id="261572at2759"/>
<dbReference type="GO" id="GO:0034515">
    <property type="term" value="C:proteasome storage granule"/>
    <property type="evidence" value="ECO:0007669"/>
    <property type="project" value="TreeGrafter"/>
</dbReference>
<dbReference type="Pfam" id="PF01851">
    <property type="entry name" value="PC_rep"/>
    <property type="match status" value="3"/>
</dbReference>
<evidence type="ECO:0000259" key="8">
    <source>
        <dbReference type="Pfam" id="PF18004"/>
    </source>
</evidence>